<reference evidence="4" key="1">
    <citation type="submission" date="2016-10" db="EMBL/GenBank/DDBJ databases">
        <title>Comparative genomics uncovers the prolific and rare metabolic potential of the cyanobacterial genus Moorea.</title>
        <authorList>
            <person name="Leao T."/>
            <person name="Castelao G."/>
            <person name="Korobeynikov A."/>
            <person name="Monroe E.A."/>
            <person name="Podell S."/>
            <person name="Glukhov E."/>
            <person name="Allen E."/>
            <person name="Gerwick W.H."/>
            <person name="Gerwick L."/>
        </authorList>
    </citation>
    <scope>NUCLEOTIDE SEQUENCE [LARGE SCALE GENOMIC DNA]</scope>
    <source>
        <strain evidence="4">PAL-8-15-08-1</strain>
    </source>
</reference>
<dbReference type="EMBL" id="CP017599">
    <property type="protein sequence ID" value="AOX01806.1"/>
    <property type="molecule type" value="Genomic_DNA"/>
</dbReference>
<evidence type="ECO:0000256" key="2">
    <source>
        <dbReference type="SAM" id="SignalP"/>
    </source>
</evidence>
<dbReference type="AlphaFoldDB" id="A0A1D8TWH1"/>
<keyword evidence="1" id="KW-0812">Transmembrane</keyword>
<sequence length="487" mass="54367">MIKHLKWAKRALIALIIPILILLSAPPALAQADLTITPKSMTVAGTRGSSTTRSLLLRTTNAVKDLQIISLDLNTQDGQEIFPANLIQPTLSVEEIEDNSILSLPIEFQLNNAPKSGEFSGELLIKFSETELSVPLTVRIKDPFPIPLVIISIGVILSIAVSGYRSRGKLRDKILVRVGQLRTQLRSDPQLANTSLADQFDSIPNPFKTRIEGHLLDVEMALQGERWNDGNQAITQAESVWLKWRKGREDWLALLNYGQTLEEKIPSTPDLDPRYLQSVRRNLQQAIREAPEQNPQDLYEQLDELAKQINQYLQLDAKLSDLDNLLVETTISTQELQTWQRQEKNLRNKLNNLEPTDKKAAQELNGQIEKAITLLVKQIPPNSTKLGFLISQPDLLQRAPGIDTPRIVIQEPRLAKIRLWIFSAISYAIAIVLLAGSGFIELYTYKSTFGANLWGDYGVLLAWGFGAEASRDAIAKVVANLDLPGLT</sequence>
<evidence type="ECO:0000256" key="1">
    <source>
        <dbReference type="SAM" id="Phobius"/>
    </source>
</evidence>
<protein>
    <submittedName>
        <fullName evidence="3">Uncharacterized protein</fullName>
    </submittedName>
</protein>
<feature type="transmembrane region" description="Helical" evidence="1">
    <location>
        <begin position="144"/>
        <end position="164"/>
    </location>
</feature>
<evidence type="ECO:0000313" key="4">
    <source>
        <dbReference type="Proteomes" id="UP000177870"/>
    </source>
</evidence>
<keyword evidence="2" id="KW-0732">Signal</keyword>
<dbReference type="KEGG" id="mpro:BJP34_22340"/>
<name>A0A1D8TWH1_9CYAN</name>
<organism evidence="3 4">
    <name type="scientific">Moorena producens PAL-8-15-08-1</name>
    <dbReference type="NCBI Taxonomy" id="1458985"/>
    <lineage>
        <taxon>Bacteria</taxon>
        <taxon>Bacillati</taxon>
        <taxon>Cyanobacteriota</taxon>
        <taxon>Cyanophyceae</taxon>
        <taxon>Coleofasciculales</taxon>
        <taxon>Coleofasciculaceae</taxon>
        <taxon>Moorena</taxon>
    </lineage>
</organism>
<feature type="transmembrane region" description="Helical" evidence="1">
    <location>
        <begin position="419"/>
        <end position="440"/>
    </location>
</feature>
<keyword evidence="1" id="KW-0472">Membrane</keyword>
<feature type="signal peptide" evidence="2">
    <location>
        <begin position="1"/>
        <end position="30"/>
    </location>
</feature>
<keyword evidence="1" id="KW-1133">Transmembrane helix</keyword>
<proteinExistence type="predicted"/>
<evidence type="ECO:0000313" key="3">
    <source>
        <dbReference type="EMBL" id="AOX01806.1"/>
    </source>
</evidence>
<dbReference type="Proteomes" id="UP000177870">
    <property type="component" value="Chromosome"/>
</dbReference>
<feature type="chain" id="PRO_5009438883" evidence="2">
    <location>
        <begin position="31"/>
        <end position="487"/>
    </location>
</feature>
<accession>A0A1D8TWH1</accession>
<gene>
    <name evidence="3" type="ORF">BJP34_22340</name>
</gene>